<dbReference type="InterPro" id="IPR013766">
    <property type="entry name" value="Thioredoxin_domain"/>
</dbReference>
<evidence type="ECO:0000256" key="7">
    <source>
        <dbReference type="ARBA" id="ARBA00023136"/>
    </source>
</evidence>
<keyword evidence="5 8" id="KW-0812">Transmembrane</keyword>
<dbReference type="UniPathway" id="UPA00895"/>
<name>A0A7W6EWJ6_9SPHN</name>
<evidence type="ECO:0000256" key="6">
    <source>
        <dbReference type="ARBA" id="ARBA00022989"/>
    </source>
</evidence>
<dbReference type="GO" id="GO:0030416">
    <property type="term" value="P:methylamine metabolic process"/>
    <property type="evidence" value="ECO:0007669"/>
    <property type="project" value="InterPro"/>
</dbReference>
<evidence type="ECO:0000256" key="4">
    <source>
        <dbReference type="ARBA" id="ARBA00019076"/>
    </source>
</evidence>
<dbReference type="GO" id="GO:0016020">
    <property type="term" value="C:membrane"/>
    <property type="evidence" value="ECO:0007669"/>
    <property type="project" value="UniProtKB-SubCell"/>
</dbReference>
<sequence>MTNAVIAALIALWALVIGLCLVVIALLRQVGMLHERLGPVGALVMPGGPAVGDAAPSFELAAVDGRAVRIGGASTAPLTLLFFLSPSCPVCKSLLPLVKSVERERRGALQVVLASDGDMPAQLAMIKREKLEAYPLVLSTPLGLAYQVSKLPHAVLIDAAGTIVAKGLVNNREHLESLFEAHRLGVGSLQDLAARTMAEAAE</sequence>
<comment type="function">
    <text evidence="1">May be specifically involved in the processing, transport, and/or maturation of the MADH beta-subunit.</text>
</comment>
<protein>
    <recommendedName>
        <fullName evidence="4">Methylamine utilization protein MauD</fullName>
    </recommendedName>
</protein>
<dbReference type="InterPro" id="IPR036249">
    <property type="entry name" value="Thioredoxin-like_sf"/>
</dbReference>
<proteinExistence type="predicted"/>
<organism evidence="10 11">
    <name type="scientific">Novosphingobium hassiacum</name>
    <dbReference type="NCBI Taxonomy" id="173676"/>
    <lineage>
        <taxon>Bacteria</taxon>
        <taxon>Pseudomonadati</taxon>
        <taxon>Pseudomonadota</taxon>
        <taxon>Alphaproteobacteria</taxon>
        <taxon>Sphingomonadales</taxon>
        <taxon>Sphingomonadaceae</taxon>
        <taxon>Novosphingobium</taxon>
    </lineage>
</organism>
<dbReference type="NCBIfam" id="TIGR02661">
    <property type="entry name" value="MauD"/>
    <property type="match status" value="1"/>
</dbReference>
<evidence type="ECO:0000313" key="10">
    <source>
        <dbReference type="EMBL" id="MBB3861301.1"/>
    </source>
</evidence>
<dbReference type="InterPro" id="IPR013740">
    <property type="entry name" value="Redoxin"/>
</dbReference>
<gene>
    <name evidence="10" type="ORF">GGQ88_002585</name>
</gene>
<dbReference type="GO" id="GO:0016491">
    <property type="term" value="F:oxidoreductase activity"/>
    <property type="evidence" value="ECO:0007669"/>
    <property type="project" value="InterPro"/>
</dbReference>
<dbReference type="PROSITE" id="PS51352">
    <property type="entry name" value="THIOREDOXIN_2"/>
    <property type="match status" value="1"/>
</dbReference>
<dbReference type="RefSeq" id="WP_183613812.1">
    <property type="nucleotide sequence ID" value="NZ_JACICY010000006.1"/>
</dbReference>
<keyword evidence="6 8" id="KW-1133">Transmembrane helix</keyword>
<evidence type="ECO:0000256" key="1">
    <source>
        <dbReference type="ARBA" id="ARBA00003475"/>
    </source>
</evidence>
<reference evidence="10 11" key="1">
    <citation type="submission" date="2020-08" db="EMBL/GenBank/DDBJ databases">
        <title>Genomic Encyclopedia of Type Strains, Phase IV (KMG-IV): sequencing the most valuable type-strain genomes for metagenomic binning, comparative biology and taxonomic classification.</title>
        <authorList>
            <person name="Goeker M."/>
        </authorList>
    </citation>
    <scope>NUCLEOTIDE SEQUENCE [LARGE SCALE GENOMIC DNA]</scope>
    <source>
        <strain evidence="10 11">DSM 14552</strain>
    </source>
</reference>
<dbReference type="Proteomes" id="UP000562395">
    <property type="component" value="Unassembled WGS sequence"/>
</dbReference>
<keyword evidence="7 8" id="KW-0472">Membrane</keyword>
<dbReference type="Gene3D" id="3.40.30.10">
    <property type="entry name" value="Glutaredoxin"/>
    <property type="match status" value="1"/>
</dbReference>
<feature type="transmembrane region" description="Helical" evidence="8">
    <location>
        <begin position="6"/>
        <end position="27"/>
    </location>
</feature>
<comment type="pathway">
    <text evidence="3">One-carbon metabolism; methylamine degradation.</text>
</comment>
<comment type="subcellular location">
    <subcellularLocation>
        <location evidence="2">Membrane</location>
        <topology evidence="2">Single-pass membrane protein</topology>
    </subcellularLocation>
</comment>
<keyword evidence="11" id="KW-1185">Reference proteome</keyword>
<feature type="domain" description="Thioredoxin" evidence="9">
    <location>
        <begin position="49"/>
        <end position="184"/>
    </location>
</feature>
<evidence type="ECO:0000256" key="8">
    <source>
        <dbReference type="SAM" id="Phobius"/>
    </source>
</evidence>
<dbReference type="SUPFAM" id="SSF52833">
    <property type="entry name" value="Thioredoxin-like"/>
    <property type="match status" value="1"/>
</dbReference>
<evidence type="ECO:0000313" key="11">
    <source>
        <dbReference type="Proteomes" id="UP000562395"/>
    </source>
</evidence>
<dbReference type="InterPro" id="IPR013478">
    <property type="entry name" value="MeN_DH_accessory"/>
</dbReference>
<dbReference type="Pfam" id="PF08534">
    <property type="entry name" value="Redoxin"/>
    <property type="match status" value="1"/>
</dbReference>
<dbReference type="EMBL" id="JACICY010000006">
    <property type="protein sequence ID" value="MBB3861301.1"/>
    <property type="molecule type" value="Genomic_DNA"/>
</dbReference>
<dbReference type="AlphaFoldDB" id="A0A7W6EWJ6"/>
<evidence type="ECO:0000256" key="5">
    <source>
        <dbReference type="ARBA" id="ARBA00022692"/>
    </source>
</evidence>
<evidence type="ECO:0000256" key="3">
    <source>
        <dbReference type="ARBA" id="ARBA00004856"/>
    </source>
</evidence>
<evidence type="ECO:0000259" key="9">
    <source>
        <dbReference type="PROSITE" id="PS51352"/>
    </source>
</evidence>
<evidence type="ECO:0000256" key="2">
    <source>
        <dbReference type="ARBA" id="ARBA00004167"/>
    </source>
</evidence>
<accession>A0A7W6EWJ6</accession>
<comment type="caution">
    <text evidence="10">The sequence shown here is derived from an EMBL/GenBank/DDBJ whole genome shotgun (WGS) entry which is preliminary data.</text>
</comment>